<dbReference type="Gene3D" id="3.30.1240.10">
    <property type="match status" value="1"/>
</dbReference>
<reference evidence="1" key="1">
    <citation type="journal article" date="2014" name="Int. J. Syst. Evol. Microbiol.">
        <title>Complete genome sequence of Corynebacterium casei LMG S-19264T (=DSM 44701T), isolated from a smear-ripened cheese.</title>
        <authorList>
            <consortium name="US DOE Joint Genome Institute (JGI-PGF)"/>
            <person name="Walter F."/>
            <person name="Albersmeier A."/>
            <person name="Kalinowski J."/>
            <person name="Ruckert C."/>
        </authorList>
    </citation>
    <scope>NUCLEOTIDE SEQUENCE</scope>
    <source>
        <strain evidence="1">CGMCC 1.15179</strain>
    </source>
</reference>
<dbReference type="Proteomes" id="UP000625210">
    <property type="component" value="Unassembled WGS sequence"/>
</dbReference>
<gene>
    <name evidence="1" type="ORF">GCM10011571_30280</name>
</gene>
<dbReference type="PANTHER" id="PTHR10000:SF8">
    <property type="entry name" value="HAD SUPERFAMILY HYDROLASE-LIKE, TYPE 3"/>
    <property type="match status" value="1"/>
</dbReference>
<dbReference type="GO" id="GO:0016791">
    <property type="term" value="F:phosphatase activity"/>
    <property type="evidence" value="ECO:0007669"/>
    <property type="project" value="TreeGrafter"/>
</dbReference>
<dbReference type="EMBL" id="BMHQ01000012">
    <property type="protein sequence ID" value="GGE26101.1"/>
    <property type="molecule type" value="Genomic_DNA"/>
</dbReference>
<dbReference type="Gene3D" id="3.40.50.1000">
    <property type="entry name" value="HAD superfamily/HAD-like"/>
    <property type="match status" value="1"/>
</dbReference>
<dbReference type="InterPro" id="IPR023214">
    <property type="entry name" value="HAD_sf"/>
</dbReference>
<dbReference type="InterPro" id="IPR036412">
    <property type="entry name" value="HAD-like_sf"/>
</dbReference>
<organism evidence="1 2">
    <name type="scientific">Marinithermofilum abyssi</name>
    <dbReference type="NCBI Taxonomy" id="1571185"/>
    <lineage>
        <taxon>Bacteria</taxon>
        <taxon>Bacillati</taxon>
        <taxon>Bacillota</taxon>
        <taxon>Bacilli</taxon>
        <taxon>Bacillales</taxon>
        <taxon>Thermoactinomycetaceae</taxon>
        <taxon>Marinithermofilum</taxon>
    </lineage>
</organism>
<dbReference type="NCBIfam" id="TIGR01484">
    <property type="entry name" value="HAD-SF-IIB"/>
    <property type="match status" value="1"/>
</dbReference>
<keyword evidence="2" id="KW-1185">Reference proteome</keyword>
<sequence>MSHLPYRLLVSDIDGTLVTAMKEIPEINREHINRFRKAGGWFTLATGRSYREAQRFIQQLRVDLPVILCNGALIFEPDSQQVTPVAHLERDVVLSALQEIQRTAPSVDTFVYTANTVYATRIGPLAQAGLDSAEFHLEMISSFSQLPPVPLIKLVAVADETAMKELHQWGNTTTYPVEFVQSSAHYFEVMPKNVSKGAALQTLAERLDLELEQTAAIGDHLNDLRMIQQAGISAAVANAHPQLMQAADVITVSNEEGAVGHFIQEHLLHIPSRSAHTS</sequence>
<dbReference type="NCBIfam" id="TIGR00099">
    <property type="entry name" value="Cof-subfamily"/>
    <property type="match status" value="1"/>
</dbReference>
<proteinExistence type="predicted"/>
<dbReference type="Pfam" id="PF08282">
    <property type="entry name" value="Hydrolase_3"/>
    <property type="match status" value="1"/>
</dbReference>
<dbReference type="SFLD" id="SFLDG01140">
    <property type="entry name" value="C2.B:_Phosphomannomutase_and_P"/>
    <property type="match status" value="1"/>
</dbReference>
<comment type="caution">
    <text evidence="1">The sequence shown here is derived from an EMBL/GenBank/DDBJ whole genome shotgun (WGS) entry which is preliminary data.</text>
</comment>
<evidence type="ECO:0000313" key="1">
    <source>
        <dbReference type="EMBL" id="GGE26101.1"/>
    </source>
</evidence>
<dbReference type="SUPFAM" id="SSF56784">
    <property type="entry name" value="HAD-like"/>
    <property type="match status" value="1"/>
</dbReference>
<dbReference type="PROSITE" id="PS01228">
    <property type="entry name" value="COF_1"/>
    <property type="match status" value="1"/>
</dbReference>
<name>A0A8J2VEQ3_9BACL</name>
<dbReference type="GO" id="GO:0000287">
    <property type="term" value="F:magnesium ion binding"/>
    <property type="evidence" value="ECO:0007669"/>
    <property type="project" value="TreeGrafter"/>
</dbReference>
<dbReference type="CDD" id="cd07516">
    <property type="entry name" value="HAD_Pase"/>
    <property type="match status" value="1"/>
</dbReference>
<dbReference type="InterPro" id="IPR006379">
    <property type="entry name" value="HAD-SF_hydro_IIB"/>
</dbReference>
<dbReference type="SFLD" id="SFLDS00003">
    <property type="entry name" value="Haloacid_Dehalogenase"/>
    <property type="match status" value="1"/>
</dbReference>
<evidence type="ECO:0000313" key="2">
    <source>
        <dbReference type="Proteomes" id="UP000625210"/>
    </source>
</evidence>
<dbReference type="InterPro" id="IPR000150">
    <property type="entry name" value="Cof"/>
</dbReference>
<dbReference type="PANTHER" id="PTHR10000">
    <property type="entry name" value="PHOSPHOSERINE PHOSPHATASE"/>
    <property type="match status" value="1"/>
</dbReference>
<dbReference type="AlphaFoldDB" id="A0A8J2VEQ3"/>
<reference evidence="1" key="2">
    <citation type="submission" date="2020-09" db="EMBL/GenBank/DDBJ databases">
        <authorList>
            <person name="Sun Q."/>
            <person name="Zhou Y."/>
        </authorList>
    </citation>
    <scope>NUCLEOTIDE SEQUENCE</scope>
    <source>
        <strain evidence="1">CGMCC 1.15179</strain>
    </source>
</reference>
<accession>A0A8J2VEQ3</accession>
<dbReference type="GO" id="GO:0005829">
    <property type="term" value="C:cytosol"/>
    <property type="evidence" value="ECO:0007669"/>
    <property type="project" value="TreeGrafter"/>
</dbReference>
<dbReference type="RefSeq" id="WP_188648730.1">
    <property type="nucleotide sequence ID" value="NZ_BMHQ01000012.1"/>
</dbReference>
<protein>
    <submittedName>
        <fullName evidence="1">Haloacid dehalogenase</fullName>
    </submittedName>
</protein>